<comment type="caution">
    <text evidence="1">The sequence shown here is derived from an EMBL/GenBank/DDBJ whole genome shotgun (WGS) entry which is preliminary data.</text>
</comment>
<evidence type="ECO:0000313" key="1">
    <source>
        <dbReference type="EMBL" id="KAG0151037.1"/>
    </source>
</evidence>
<dbReference type="EMBL" id="MU167215">
    <property type="protein sequence ID" value="KAG0151037.1"/>
    <property type="molecule type" value="Genomic_DNA"/>
</dbReference>
<keyword evidence="2" id="KW-1185">Reference proteome</keyword>
<protein>
    <submittedName>
        <fullName evidence="1">Uncharacterized protein</fullName>
    </submittedName>
</protein>
<reference evidence="1" key="1">
    <citation type="submission" date="2013-11" db="EMBL/GenBank/DDBJ databases">
        <title>Genome sequence of the fusiform rust pathogen reveals effectors for host alternation and coevolution with pine.</title>
        <authorList>
            <consortium name="DOE Joint Genome Institute"/>
            <person name="Smith K."/>
            <person name="Pendleton A."/>
            <person name="Kubisiak T."/>
            <person name="Anderson C."/>
            <person name="Salamov A."/>
            <person name="Aerts A."/>
            <person name="Riley R."/>
            <person name="Clum A."/>
            <person name="Lindquist E."/>
            <person name="Ence D."/>
            <person name="Campbell M."/>
            <person name="Kronenberg Z."/>
            <person name="Feau N."/>
            <person name="Dhillon B."/>
            <person name="Hamelin R."/>
            <person name="Burleigh J."/>
            <person name="Smith J."/>
            <person name="Yandell M."/>
            <person name="Nelson C."/>
            <person name="Grigoriev I."/>
            <person name="Davis J."/>
        </authorList>
    </citation>
    <scope>NUCLEOTIDE SEQUENCE</scope>
    <source>
        <strain evidence="1">G11</strain>
    </source>
</reference>
<accession>A0A9P6NVA3</accession>
<dbReference type="Proteomes" id="UP000886653">
    <property type="component" value="Unassembled WGS sequence"/>
</dbReference>
<evidence type="ECO:0000313" key="2">
    <source>
        <dbReference type="Proteomes" id="UP000886653"/>
    </source>
</evidence>
<proteinExistence type="predicted"/>
<name>A0A9P6NVA3_9BASI</name>
<gene>
    <name evidence="1" type="ORF">CROQUDRAFT_87152</name>
</gene>
<organism evidence="1 2">
    <name type="scientific">Cronartium quercuum f. sp. fusiforme G11</name>
    <dbReference type="NCBI Taxonomy" id="708437"/>
    <lineage>
        <taxon>Eukaryota</taxon>
        <taxon>Fungi</taxon>
        <taxon>Dikarya</taxon>
        <taxon>Basidiomycota</taxon>
        <taxon>Pucciniomycotina</taxon>
        <taxon>Pucciniomycetes</taxon>
        <taxon>Pucciniales</taxon>
        <taxon>Coleosporiaceae</taxon>
        <taxon>Cronartium</taxon>
    </lineage>
</organism>
<dbReference type="AlphaFoldDB" id="A0A9P6NVA3"/>
<sequence>MLGAFKNSLTVHLLLHDANLILFKALAIMKLHRLVYKRMTALERHPMRKILEQELFAIPRSHPSLINVKLRKVALHLPDANPLEIIHPYLEPPWQEETWLLSQKMREEGPAAVTADKEKEVKDITTAYSALAILSDNQLVLNMLVKPLQPRSLQCMARFLKQVHQKIPEEFPVTLYWCIPGYTGASPDVPVNPRMHHSRRLLTPTSPAINYPSVPTKRNKPPTLRLMQACAQKPSEAYLQSSSTGKHLTDNATL</sequence>